<gene>
    <name evidence="1" type="ORF">EYF80_022680</name>
</gene>
<reference evidence="1 2" key="1">
    <citation type="submission" date="2019-03" db="EMBL/GenBank/DDBJ databases">
        <title>First draft genome of Liparis tanakae, snailfish: a comprehensive survey of snailfish specific genes.</title>
        <authorList>
            <person name="Kim W."/>
            <person name="Song I."/>
            <person name="Jeong J.-H."/>
            <person name="Kim D."/>
            <person name="Kim S."/>
            <person name="Ryu S."/>
            <person name="Song J.Y."/>
            <person name="Lee S.K."/>
        </authorList>
    </citation>
    <scope>NUCLEOTIDE SEQUENCE [LARGE SCALE GENOMIC DNA]</scope>
    <source>
        <tissue evidence="1">Muscle</tissue>
    </source>
</reference>
<sequence length="61" mass="6768">MSQRDNRREDCCHLVFSGYLPVATSLPWKTQIVQSGGVELLLSDTTLPHWDLIAGPTGEVK</sequence>
<comment type="caution">
    <text evidence="1">The sequence shown here is derived from an EMBL/GenBank/DDBJ whole genome shotgun (WGS) entry which is preliminary data.</text>
</comment>
<evidence type="ECO:0000313" key="2">
    <source>
        <dbReference type="Proteomes" id="UP000314294"/>
    </source>
</evidence>
<dbReference type="Proteomes" id="UP000314294">
    <property type="component" value="Unassembled WGS sequence"/>
</dbReference>
<dbReference type="AlphaFoldDB" id="A0A4Z2HNG9"/>
<proteinExistence type="predicted"/>
<organism evidence="1 2">
    <name type="scientific">Liparis tanakae</name>
    <name type="common">Tanaka's snailfish</name>
    <dbReference type="NCBI Taxonomy" id="230148"/>
    <lineage>
        <taxon>Eukaryota</taxon>
        <taxon>Metazoa</taxon>
        <taxon>Chordata</taxon>
        <taxon>Craniata</taxon>
        <taxon>Vertebrata</taxon>
        <taxon>Euteleostomi</taxon>
        <taxon>Actinopterygii</taxon>
        <taxon>Neopterygii</taxon>
        <taxon>Teleostei</taxon>
        <taxon>Neoteleostei</taxon>
        <taxon>Acanthomorphata</taxon>
        <taxon>Eupercaria</taxon>
        <taxon>Perciformes</taxon>
        <taxon>Cottioidei</taxon>
        <taxon>Cottales</taxon>
        <taxon>Liparidae</taxon>
        <taxon>Liparis</taxon>
    </lineage>
</organism>
<dbReference type="EMBL" id="SRLO01000209">
    <property type="protein sequence ID" value="TNN67150.1"/>
    <property type="molecule type" value="Genomic_DNA"/>
</dbReference>
<evidence type="ECO:0000313" key="1">
    <source>
        <dbReference type="EMBL" id="TNN67150.1"/>
    </source>
</evidence>
<protein>
    <submittedName>
        <fullName evidence="1">Uncharacterized protein</fullName>
    </submittedName>
</protein>
<name>A0A4Z2HNG9_9TELE</name>
<keyword evidence="2" id="KW-1185">Reference proteome</keyword>
<accession>A0A4Z2HNG9</accession>